<reference evidence="4 5" key="1">
    <citation type="submission" date="2018-09" db="EMBL/GenBank/DDBJ databases">
        <title>Gemmobacter lutimaris sp. nov., a marine bacterium isolated from tidal flat.</title>
        <authorList>
            <person name="Lee D.W."/>
            <person name="Yoo Y."/>
            <person name="Kim J.-J."/>
            <person name="Kim B.S."/>
        </authorList>
    </citation>
    <scope>NUCLEOTIDE SEQUENCE [LARGE SCALE GENOMIC DNA]</scope>
    <source>
        <strain evidence="4 5">YJ-T1-11</strain>
    </source>
</reference>
<dbReference type="AlphaFoldDB" id="A0A398BTT1"/>
<dbReference type="InterPro" id="IPR050557">
    <property type="entry name" value="RTX_toxin/Mannuronan_C5-epim"/>
</dbReference>
<accession>A0A398BTT1</accession>
<dbReference type="PRINTS" id="PR00313">
    <property type="entry name" value="CABNDNGRPT"/>
</dbReference>
<evidence type="ECO:0000313" key="4">
    <source>
        <dbReference type="EMBL" id="RID92957.1"/>
    </source>
</evidence>
<dbReference type="PROSITE" id="PS00330">
    <property type="entry name" value="HEMOLYSIN_CALCIUM"/>
    <property type="match status" value="3"/>
</dbReference>
<dbReference type="InterPro" id="IPR011049">
    <property type="entry name" value="Serralysin-like_metalloprot_C"/>
</dbReference>
<keyword evidence="5" id="KW-1185">Reference proteome</keyword>
<protein>
    <submittedName>
        <fullName evidence="4">Calcium-binding protein</fullName>
    </submittedName>
</protein>
<sequence>MSRSSVIDDYDSDHAGSPRGTVPYELGALGIALDYLLGGNLSAFRYLSFAGNLLTLTYSAALLRELVSLSATTFSGIERNSTASVQLIDGEVDFGPDGKLTTLSGDVQFFFRENSSGSRETELFVPVSIESLIERATGIGPDNSLRYAGEMMNSVIPDKSVDYFYSGSGAGEDVYLGRGSNFASVFGGNDRFWGKPGGGEMDGGVGNDRFNVNPGGRGALLGGDGKDAFSASTWNVGVKLNLDAGTAQGVGLKARYTLDSIEDGYGSNLADRLIGNLLKNTLKGAGGADLIDGGNGNDRLYGQGGADTVLGGGGRDFIYTGEGNDNAEGGAGGDTLKGGKGKDTLSGGDSNDTIDGGDGNDELFGGKGDDSILGGTGRDVLEGGEGNDTLNGGDGKDLLKGDEGNDVMTGGRGADAFLFVPKVVQGDDVIEDFKQDDHIRFIQNALTFGDLRITTTPEGDSLIRYDDGAGGENSIRVKGVIVTEDNFEFFGL</sequence>
<dbReference type="RefSeq" id="WP_119133611.1">
    <property type="nucleotide sequence ID" value="NZ_QXXQ01000002.1"/>
</dbReference>
<proteinExistence type="predicted"/>
<dbReference type="PANTHER" id="PTHR38340">
    <property type="entry name" value="S-LAYER PROTEIN"/>
    <property type="match status" value="1"/>
</dbReference>
<dbReference type="GO" id="GO:0005509">
    <property type="term" value="F:calcium ion binding"/>
    <property type="evidence" value="ECO:0007669"/>
    <property type="project" value="InterPro"/>
</dbReference>
<dbReference type="InterPro" id="IPR018511">
    <property type="entry name" value="Hemolysin-typ_Ca-bd_CS"/>
</dbReference>
<keyword evidence="2" id="KW-0964">Secreted</keyword>
<feature type="region of interest" description="Disordered" evidence="3">
    <location>
        <begin position="321"/>
        <end position="403"/>
    </location>
</feature>
<name>A0A398BTT1_9RHOB</name>
<dbReference type="GO" id="GO:0005576">
    <property type="term" value="C:extracellular region"/>
    <property type="evidence" value="ECO:0007669"/>
    <property type="project" value="UniProtKB-SubCell"/>
</dbReference>
<organism evidence="4 5">
    <name type="scientific">Gemmobacter lutimaris</name>
    <dbReference type="NCBI Taxonomy" id="2306023"/>
    <lineage>
        <taxon>Bacteria</taxon>
        <taxon>Pseudomonadati</taxon>
        <taxon>Pseudomonadota</taxon>
        <taxon>Alphaproteobacteria</taxon>
        <taxon>Rhodobacterales</taxon>
        <taxon>Paracoccaceae</taxon>
        <taxon>Gemmobacter</taxon>
    </lineage>
</organism>
<comment type="subcellular location">
    <subcellularLocation>
        <location evidence="1">Secreted</location>
    </subcellularLocation>
</comment>
<dbReference type="OrthoDB" id="9342475at2"/>
<dbReference type="PANTHER" id="PTHR38340:SF1">
    <property type="entry name" value="S-LAYER PROTEIN"/>
    <property type="match status" value="1"/>
</dbReference>
<evidence type="ECO:0000313" key="5">
    <source>
        <dbReference type="Proteomes" id="UP000266649"/>
    </source>
</evidence>
<dbReference type="Gene3D" id="2.150.10.10">
    <property type="entry name" value="Serralysin-like metalloprotease, C-terminal"/>
    <property type="match status" value="3"/>
</dbReference>
<evidence type="ECO:0000256" key="3">
    <source>
        <dbReference type="SAM" id="MobiDB-lite"/>
    </source>
</evidence>
<gene>
    <name evidence="4" type="ORF">D2N39_04665</name>
</gene>
<feature type="compositionally biased region" description="Gly residues" evidence="3">
    <location>
        <begin position="329"/>
        <end position="338"/>
    </location>
</feature>
<dbReference type="SUPFAM" id="SSF51120">
    <property type="entry name" value="beta-Roll"/>
    <property type="match status" value="2"/>
</dbReference>
<evidence type="ECO:0000256" key="2">
    <source>
        <dbReference type="ARBA" id="ARBA00022525"/>
    </source>
</evidence>
<feature type="compositionally biased region" description="Basic and acidic residues" evidence="3">
    <location>
        <begin position="394"/>
        <end position="403"/>
    </location>
</feature>
<comment type="caution">
    <text evidence="4">The sequence shown here is derived from an EMBL/GenBank/DDBJ whole genome shotgun (WGS) entry which is preliminary data.</text>
</comment>
<dbReference type="Pfam" id="PF00353">
    <property type="entry name" value="HemolysinCabind"/>
    <property type="match status" value="2"/>
</dbReference>
<dbReference type="Proteomes" id="UP000266649">
    <property type="component" value="Unassembled WGS sequence"/>
</dbReference>
<dbReference type="InterPro" id="IPR001343">
    <property type="entry name" value="Hemolysn_Ca-bd"/>
</dbReference>
<dbReference type="EMBL" id="QXXQ01000002">
    <property type="protein sequence ID" value="RID92957.1"/>
    <property type="molecule type" value="Genomic_DNA"/>
</dbReference>
<evidence type="ECO:0000256" key="1">
    <source>
        <dbReference type="ARBA" id="ARBA00004613"/>
    </source>
</evidence>